<evidence type="ECO:0000256" key="1">
    <source>
        <dbReference type="ARBA" id="ARBA00004651"/>
    </source>
</evidence>
<reference evidence="12" key="1">
    <citation type="submission" date="2021-02" db="EMBL/GenBank/DDBJ databases">
        <authorList>
            <person name="Nowell W R."/>
        </authorList>
    </citation>
    <scope>NUCLEOTIDE SEQUENCE</scope>
    <source>
        <strain evidence="12">Ploen Becks lab</strain>
    </source>
</reference>
<keyword evidence="5 10" id="KW-1133">Transmembrane helix</keyword>
<dbReference type="AlphaFoldDB" id="A0A813M9D8"/>
<comment type="caution">
    <text evidence="12">The sequence shown here is derived from an EMBL/GenBank/DDBJ whole genome shotgun (WGS) entry which is preliminary data.</text>
</comment>
<evidence type="ECO:0000256" key="10">
    <source>
        <dbReference type="SAM" id="Phobius"/>
    </source>
</evidence>
<feature type="transmembrane region" description="Helical" evidence="10">
    <location>
        <begin position="72"/>
        <end position="96"/>
    </location>
</feature>
<keyword evidence="7 10" id="KW-0472">Membrane</keyword>
<keyword evidence="9" id="KW-0807">Transducer</keyword>
<dbReference type="GO" id="GO:0005886">
    <property type="term" value="C:plasma membrane"/>
    <property type="evidence" value="ECO:0007669"/>
    <property type="project" value="UniProtKB-SubCell"/>
</dbReference>
<organism evidence="12 13">
    <name type="scientific">Brachionus calyciflorus</name>
    <dbReference type="NCBI Taxonomy" id="104777"/>
    <lineage>
        <taxon>Eukaryota</taxon>
        <taxon>Metazoa</taxon>
        <taxon>Spiralia</taxon>
        <taxon>Gnathifera</taxon>
        <taxon>Rotifera</taxon>
        <taxon>Eurotatoria</taxon>
        <taxon>Monogononta</taxon>
        <taxon>Pseudotrocha</taxon>
        <taxon>Ploima</taxon>
        <taxon>Brachionidae</taxon>
        <taxon>Brachionus</taxon>
    </lineage>
</organism>
<keyword evidence="4 10" id="KW-0812">Transmembrane</keyword>
<evidence type="ECO:0000256" key="3">
    <source>
        <dbReference type="ARBA" id="ARBA00022475"/>
    </source>
</evidence>
<evidence type="ECO:0000313" key="13">
    <source>
        <dbReference type="Proteomes" id="UP000663879"/>
    </source>
</evidence>
<dbReference type="PRINTS" id="PR01012">
    <property type="entry name" value="NRPEPTIDEYR"/>
</dbReference>
<evidence type="ECO:0000256" key="4">
    <source>
        <dbReference type="ARBA" id="ARBA00022692"/>
    </source>
</evidence>
<comment type="similarity">
    <text evidence="2">Belongs to the G-protein coupled receptor 1 family.</text>
</comment>
<dbReference type="EMBL" id="CAJNOC010000156">
    <property type="protein sequence ID" value="CAF0720508.1"/>
    <property type="molecule type" value="Genomic_DNA"/>
</dbReference>
<dbReference type="InterPro" id="IPR000611">
    <property type="entry name" value="NPY_rcpt"/>
</dbReference>
<evidence type="ECO:0000313" key="12">
    <source>
        <dbReference type="EMBL" id="CAF0720508.1"/>
    </source>
</evidence>
<dbReference type="SUPFAM" id="SSF81321">
    <property type="entry name" value="Family A G protein-coupled receptor-like"/>
    <property type="match status" value="1"/>
</dbReference>
<dbReference type="PANTHER" id="PTHR24238">
    <property type="entry name" value="G-PROTEIN COUPLED RECEPTOR"/>
    <property type="match status" value="1"/>
</dbReference>
<feature type="transmembrane region" description="Helical" evidence="10">
    <location>
        <begin position="37"/>
        <end position="60"/>
    </location>
</feature>
<keyword evidence="6" id="KW-0297">G-protein coupled receptor</keyword>
<name>A0A813M9D8_9BILA</name>
<dbReference type="PANTHER" id="PTHR24238:SF57">
    <property type="entry name" value="G-PROTEIN COUPLED RECEPTOR 83"/>
    <property type="match status" value="1"/>
</dbReference>
<dbReference type="InterPro" id="IPR017452">
    <property type="entry name" value="GPCR_Rhodpsn_7TM"/>
</dbReference>
<protein>
    <recommendedName>
        <fullName evidence="11">G-protein coupled receptors family 1 profile domain-containing protein</fullName>
    </recommendedName>
</protein>
<evidence type="ECO:0000256" key="5">
    <source>
        <dbReference type="ARBA" id="ARBA00022989"/>
    </source>
</evidence>
<dbReference type="Proteomes" id="UP000663879">
    <property type="component" value="Unassembled WGS sequence"/>
</dbReference>
<dbReference type="Pfam" id="PF00001">
    <property type="entry name" value="7tm_1"/>
    <property type="match status" value="1"/>
</dbReference>
<keyword evidence="3" id="KW-1003">Cell membrane</keyword>
<dbReference type="InterPro" id="IPR000276">
    <property type="entry name" value="GPCR_Rhodpsn"/>
</dbReference>
<dbReference type="PRINTS" id="PR00237">
    <property type="entry name" value="GPCRRHODOPSN"/>
</dbReference>
<feature type="transmembrane region" description="Helical" evidence="10">
    <location>
        <begin position="254"/>
        <end position="274"/>
    </location>
</feature>
<evidence type="ECO:0000256" key="9">
    <source>
        <dbReference type="ARBA" id="ARBA00023224"/>
    </source>
</evidence>
<accession>A0A813M9D8</accession>
<evidence type="ECO:0000256" key="2">
    <source>
        <dbReference type="ARBA" id="ARBA00010663"/>
    </source>
</evidence>
<evidence type="ECO:0000256" key="6">
    <source>
        <dbReference type="ARBA" id="ARBA00023040"/>
    </source>
</evidence>
<dbReference type="Gene3D" id="1.20.1070.10">
    <property type="entry name" value="Rhodopsin 7-helix transmembrane proteins"/>
    <property type="match status" value="1"/>
</dbReference>
<feature type="transmembrane region" description="Helical" evidence="10">
    <location>
        <begin position="294"/>
        <end position="316"/>
    </location>
</feature>
<keyword evidence="8" id="KW-0675">Receptor</keyword>
<evidence type="ECO:0000256" key="8">
    <source>
        <dbReference type="ARBA" id="ARBA00023170"/>
    </source>
</evidence>
<evidence type="ECO:0000259" key="11">
    <source>
        <dbReference type="PROSITE" id="PS50262"/>
    </source>
</evidence>
<gene>
    <name evidence="12" type="ORF">OXX778_LOCUS2118</name>
</gene>
<feature type="domain" description="G-protein coupled receptors family 1 profile" evidence="11">
    <location>
        <begin position="49"/>
        <end position="313"/>
    </location>
</feature>
<feature type="transmembrane region" description="Helical" evidence="10">
    <location>
        <begin position="202"/>
        <end position="224"/>
    </location>
</feature>
<feature type="transmembrane region" description="Helical" evidence="10">
    <location>
        <begin position="108"/>
        <end position="129"/>
    </location>
</feature>
<sequence length="429" mass="50192">MSIEKITEKLNITQTNESSSILVQNDVELYLKILASIFYPISMILGIGGNTLVLIIFMFYQRVKSVTNFFIINLAISDLIFGLLCIPSTFITPYLIQHWPFSPFMCVFLNFMQNVSVTLTVYTLIWITLDKFWALVKPLKLRISIRVCKYLILVSWLFGLVTSLPIAMFTKIFYASNDDSQGKTNPQCSEQWPEGLEDASTVYNILLMLIQYFIPLIILSFCYAKIGFVLKRSKAPGESDSNRDAKMTKSKQKMLKMCFMMVLTFMILWAPLHIFNVYRFYDQSIQYSKYIGDIFFVCHILAVSRSFINPFIYAWINPKFRHGLKYYLLCYCFNKNESTKLKYANQKFLLVNNTNPNGSFKLNRCNSVNSNTSRCYFYNQQQHGYSRRNDSFRFKRSINKMENYPNYKSRFYFDSAGMTRASSNQSNYM</sequence>
<evidence type="ECO:0000256" key="7">
    <source>
        <dbReference type="ARBA" id="ARBA00023136"/>
    </source>
</evidence>
<dbReference type="GO" id="GO:0004983">
    <property type="term" value="F:neuropeptide Y receptor activity"/>
    <property type="evidence" value="ECO:0007669"/>
    <property type="project" value="InterPro"/>
</dbReference>
<dbReference type="PROSITE" id="PS50262">
    <property type="entry name" value="G_PROTEIN_RECEP_F1_2"/>
    <property type="match status" value="1"/>
</dbReference>
<dbReference type="OrthoDB" id="10053194at2759"/>
<feature type="transmembrane region" description="Helical" evidence="10">
    <location>
        <begin position="150"/>
        <end position="174"/>
    </location>
</feature>
<proteinExistence type="inferred from homology"/>
<comment type="subcellular location">
    <subcellularLocation>
        <location evidence="1">Cell membrane</location>
        <topology evidence="1">Multi-pass membrane protein</topology>
    </subcellularLocation>
</comment>
<keyword evidence="13" id="KW-1185">Reference proteome</keyword>